<dbReference type="AlphaFoldDB" id="A0A370DIZ1"/>
<keyword evidence="5" id="KW-1015">Disulfide bond</keyword>
<dbReference type="EMBL" id="QFXC01000007">
    <property type="protein sequence ID" value="RDH84882.1"/>
    <property type="molecule type" value="Genomic_DNA"/>
</dbReference>
<dbReference type="InterPro" id="IPR036249">
    <property type="entry name" value="Thioredoxin-like_sf"/>
</dbReference>
<protein>
    <recommendedName>
        <fullName evidence="7">Thiol:disulfide interchange protein</fullName>
    </recommendedName>
</protein>
<comment type="subcellular location">
    <subcellularLocation>
        <location evidence="1 7">Periplasm</location>
    </subcellularLocation>
</comment>
<dbReference type="SUPFAM" id="SSF54423">
    <property type="entry name" value="DsbC/DsbG N-terminal domain-like"/>
    <property type="match status" value="1"/>
</dbReference>
<comment type="similarity">
    <text evidence="2 7">Belongs to the thioredoxin family. DsbC subfamily.</text>
</comment>
<dbReference type="Gene3D" id="3.40.30.10">
    <property type="entry name" value="Glutaredoxin"/>
    <property type="match status" value="1"/>
</dbReference>
<evidence type="ECO:0000259" key="8">
    <source>
        <dbReference type="Pfam" id="PF10411"/>
    </source>
</evidence>
<comment type="caution">
    <text evidence="10">The sequence shown here is derived from an EMBL/GenBank/DDBJ whole genome shotgun (WGS) entry which is preliminary data.</text>
</comment>
<evidence type="ECO:0000256" key="6">
    <source>
        <dbReference type="ARBA" id="ARBA00023284"/>
    </source>
</evidence>
<organism evidence="10 11">
    <name type="scientific">endosymbiont of Galathealinum brachiosum</name>
    <dbReference type="NCBI Taxonomy" id="2200906"/>
    <lineage>
        <taxon>Bacteria</taxon>
        <taxon>Pseudomonadati</taxon>
        <taxon>Pseudomonadota</taxon>
        <taxon>Gammaproteobacteria</taxon>
        <taxon>sulfur-oxidizing symbionts</taxon>
    </lineage>
</organism>
<dbReference type="InterPro" id="IPR012336">
    <property type="entry name" value="Thioredoxin-like_fold"/>
</dbReference>
<feature type="domain" description="Disulphide bond isomerase DsbC/G N-terminal" evidence="8">
    <location>
        <begin position="51"/>
        <end position="118"/>
    </location>
</feature>
<dbReference type="SUPFAM" id="SSF52833">
    <property type="entry name" value="Thioredoxin-like"/>
    <property type="match status" value="1"/>
</dbReference>
<evidence type="ECO:0000256" key="4">
    <source>
        <dbReference type="ARBA" id="ARBA00022764"/>
    </source>
</evidence>
<dbReference type="GO" id="GO:0042597">
    <property type="term" value="C:periplasmic space"/>
    <property type="evidence" value="ECO:0007669"/>
    <property type="project" value="UniProtKB-SubCell"/>
</dbReference>
<reference evidence="10 11" key="1">
    <citation type="journal article" date="2018" name="ISME J.">
        <title>Endosymbiont genomes yield clues of tubeworm success.</title>
        <authorList>
            <person name="Li Y."/>
            <person name="Liles M.R."/>
            <person name="Halanych K.M."/>
        </authorList>
    </citation>
    <scope>NUCLEOTIDE SEQUENCE [LARGE SCALE GENOMIC DNA]</scope>
    <source>
        <strain evidence="10">A1464</strain>
    </source>
</reference>
<dbReference type="Pfam" id="PF10411">
    <property type="entry name" value="DsbC_N"/>
    <property type="match status" value="1"/>
</dbReference>
<dbReference type="InterPro" id="IPR018950">
    <property type="entry name" value="DiS-bond_isomerase_DsbC/G_N"/>
</dbReference>
<dbReference type="Gene3D" id="3.10.450.70">
    <property type="entry name" value="Disulphide bond isomerase, DsbC/G, N-terminal"/>
    <property type="match status" value="1"/>
</dbReference>
<accession>A0A370DIZ1</accession>
<evidence type="ECO:0000313" key="11">
    <source>
        <dbReference type="Proteomes" id="UP000254266"/>
    </source>
</evidence>
<dbReference type="CDD" id="cd03020">
    <property type="entry name" value="DsbA_DsbC_DsbG"/>
    <property type="match status" value="1"/>
</dbReference>
<keyword evidence="6 7" id="KW-0676">Redox-active center</keyword>
<evidence type="ECO:0000259" key="9">
    <source>
        <dbReference type="Pfam" id="PF13098"/>
    </source>
</evidence>
<dbReference type="PANTHER" id="PTHR35272:SF3">
    <property type="entry name" value="THIOL:DISULFIDE INTERCHANGE PROTEIN DSBC"/>
    <property type="match status" value="1"/>
</dbReference>
<evidence type="ECO:0000256" key="2">
    <source>
        <dbReference type="ARBA" id="ARBA00009813"/>
    </source>
</evidence>
<keyword evidence="4 7" id="KW-0574">Periplasm</keyword>
<dbReference type="InterPro" id="IPR051470">
    <property type="entry name" value="Thiol:disulfide_interchange"/>
</dbReference>
<feature type="domain" description="Thioredoxin-like fold" evidence="9">
    <location>
        <begin position="144"/>
        <end position="264"/>
    </location>
</feature>
<keyword evidence="3 7" id="KW-0732">Signal</keyword>
<evidence type="ECO:0000313" key="10">
    <source>
        <dbReference type="EMBL" id="RDH84882.1"/>
    </source>
</evidence>
<dbReference type="Proteomes" id="UP000254266">
    <property type="component" value="Unassembled WGS sequence"/>
</dbReference>
<dbReference type="Pfam" id="PF13098">
    <property type="entry name" value="Thioredoxin_2"/>
    <property type="match status" value="1"/>
</dbReference>
<sequence length="273" mass="30264">MSGINYNLSCLPIQNTKILRIKFMKLLLKPGLMVLALVSALTSGLVSSVYADEAGIKQLKETLAKRLPPGAQVSVKETPIAGFYEVVSGKEIMYMTKDIGYFFDGDLIDMKTRENLTDTARDVIHLDLLNNLGEKNMLVYTPKDEVKHTITVFTDVDCYYCQKLHKEMADYMNNGVKVRYIFVPFKGQKSMATSVSVWCAKDRTKAMDIAKSGGMVEAKTCDNPINKHKMLATDLGIRGTPGIMLESGELIGGYVPSDKLLKMLNSVNTAKLN</sequence>
<evidence type="ECO:0000256" key="3">
    <source>
        <dbReference type="ARBA" id="ARBA00022729"/>
    </source>
</evidence>
<proteinExistence type="inferred from homology"/>
<dbReference type="InterPro" id="IPR033954">
    <property type="entry name" value="DiS-bond_Isoase_DsbC/G"/>
</dbReference>
<name>A0A370DIZ1_9GAMM</name>
<dbReference type="InterPro" id="IPR009094">
    <property type="entry name" value="DiS-bond_isomerase_DsbC/G_N_sf"/>
</dbReference>
<dbReference type="PANTHER" id="PTHR35272">
    <property type="entry name" value="THIOL:DISULFIDE INTERCHANGE PROTEIN DSBC-RELATED"/>
    <property type="match status" value="1"/>
</dbReference>
<keyword evidence="11" id="KW-1185">Reference proteome</keyword>
<evidence type="ECO:0000256" key="1">
    <source>
        <dbReference type="ARBA" id="ARBA00004418"/>
    </source>
</evidence>
<gene>
    <name evidence="10" type="ORF">DIZ80_05300</name>
</gene>
<comment type="function">
    <text evidence="7">Required for disulfide bond formation in some periplasmic proteins. Acts by transferring its disulfide bond to other proteins and is reduced in the process.</text>
</comment>
<evidence type="ECO:0000256" key="7">
    <source>
        <dbReference type="RuleBase" id="RU364038"/>
    </source>
</evidence>
<evidence type="ECO:0000256" key="5">
    <source>
        <dbReference type="ARBA" id="ARBA00023157"/>
    </source>
</evidence>